<dbReference type="AlphaFoldDB" id="A0A0F7HKL4"/>
<dbReference type="PANTHER" id="PTHR48111">
    <property type="entry name" value="REGULATOR OF RPOS"/>
    <property type="match status" value="1"/>
</dbReference>
<dbReference type="Gene3D" id="6.10.250.690">
    <property type="match status" value="1"/>
</dbReference>
<dbReference type="Pfam" id="PF00486">
    <property type="entry name" value="Trans_reg_C"/>
    <property type="match status" value="1"/>
</dbReference>
<evidence type="ECO:0000313" key="15">
    <source>
        <dbReference type="Proteomes" id="UP000183090"/>
    </source>
</evidence>
<dbReference type="InterPro" id="IPR001789">
    <property type="entry name" value="Sig_transdc_resp-reg_receiver"/>
</dbReference>
<evidence type="ECO:0000256" key="3">
    <source>
        <dbReference type="ARBA" id="ARBA00022553"/>
    </source>
</evidence>
<keyword evidence="7" id="KW-0804">Transcription</keyword>
<dbReference type="GO" id="GO:0006355">
    <property type="term" value="P:regulation of DNA-templated transcription"/>
    <property type="evidence" value="ECO:0007669"/>
    <property type="project" value="InterPro"/>
</dbReference>
<dbReference type="Gene3D" id="3.40.50.2300">
    <property type="match status" value="1"/>
</dbReference>
<evidence type="ECO:0000256" key="4">
    <source>
        <dbReference type="ARBA" id="ARBA00023012"/>
    </source>
</evidence>
<feature type="DNA-binding region" description="OmpR/PhoB-type" evidence="9">
    <location>
        <begin position="129"/>
        <end position="226"/>
    </location>
</feature>
<feature type="domain" description="OmpR/PhoB-type" evidence="11">
    <location>
        <begin position="129"/>
        <end position="226"/>
    </location>
</feature>
<organism evidence="13 15">
    <name type="scientific">Salinicoccus halodurans</name>
    <dbReference type="NCBI Taxonomy" id="407035"/>
    <lineage>
        <taxon>Bacteria</taxon>
        <taxon>Bacillati</taxon>
        <taxon>Bacillota</taxon>
        <taxon>Bacilli</taxon>
        <taxon>Bacillales</taxon>
        <taxon>Staphylococcaceae</taxon>
        <taxon>Salinicoccus</taxon>
    </lineage>
</organism>
<keyword evidence="5" id="KW-0805">Transcription regulation</keyword>
<dbReference type="GO" id="GO:0000976">
    <property type="term" value="F:transcription cis-regulatory region binding"/>
    <property type="evidence" value="ECO:0007669"/>
    <property type="project" value="TreeGrafter"/>
</dbReference>
<evidence type="ECO:0000256" key="6">
    <source>
        <dbReference type="ARBA" id="ARBA00023125"/>
    </source>
</evidence>
<dbReference type="EMBL" id="FOTB01000005">
    <property type="protein sequence ID" value="SFK90899.1"/>
    <property type="molecule type" value="Genomic_DNA"/>
</dbReference>
<dbReference type="InterPro" id="IPR036388">
    <property type="entry name" value="WH-like_DNA-bd_sf"/>
</dbReference>
<evidence type="ECO:0000256" key="8">
    <source>
        <dbReference type="PROSITE-ProRule" id="PRU00169"/>
    </source>
</evidence>
<keyword evidence="4" id="KW-0902">Two-component regulatory system</keyword>
<dbReference type="EMBL" id="CP011366">
    <property type="protein sequence ID" value="AKG74489.1"/>
    <property type="molecule type" value="Genomic_DNA"/>
</dbReference>
<keyword evidence="3 8" id="KW-0597">Phosphoprotein</keyword>
<dbReference type="CDD" id="cd00383">
    <property type="entry name" value="trans_reg_C"/>
    <property type="match status" value="1"/>
</dbReference>
<evidence type="ECO:0000256" key="9">
    <source>
        <dbReference type="PROSITE-ProRule" id="PRU01091"/>
    </source>
</evidence>
<feature type="domain" description="Response regulatory" evidence="10">
    <location>
        <begin position="3"/>
        <end position="116"/>
    </location>
</feature>
<dbReference type="Proteomes" id="UP000183090">
    <property type="component" value="Unassembled WGS sequence"/>
</dbReference>
<sequence>MTRVLIIEDNASIAEIERDYLEVNDIGSDIVLNGRDGLRMVYTGGYDLIVLDIMLPDIDGFEILKKIRDEVDVPILMVTAKVSDIDIVRGLNLGADDYITKPFSPNELVARVKSHVTRYQRIMEKNSSDGKTEIRGLAIDPESRVVTLDGKQIILTAKEFDILHFLSTHPNQVFSREHLFDRIWGGEALGDLSTVTVHIRKIREKIEWNDQKYIETVWGVGYKFLD</sequence>
<feature type="modified residue" description="4-aspartylphosphate" evidence="8">
    <location>
        <position position="52"/>
    </location>
</feature>
<evidence type="ECO:0000259" key="10">
    <source>
        <dbReference type="PROSITE" id="PS50110"/>
    </source>
</evidence>
<evidence type="ECO:0000256" key="5">
    <source>
        <dbReference type="ARBA" id="ARBA00023015"/>
    </source>
</evidence>
<dbReference type="InterPro" id="IPR039420">
    <property type="entry name" value="WalR-like"/>
</dbReference>
<reference evidence="12 14" key="1">
    <citation type="journal article" date="2015" name="Int. J. Syst. Evol. Microbiol.">
        <title>Complete genome sequence of Salinicoccus halodurans H3B36, isolated from the Qaidam Basin in China.</title>
        <authorList>
            <person name="Jiang K."/>
            <person name="Xue Y."/>
            <person name="Ma Y."/>
        </authorList>
    </citation>
    <scope>NUCLEOTIDE SEQUENCE [LARGE SCALE GENOMIC DNA]</scope>
    <source>
        <strain evidence="12 14">H3B36</strain>
    </source>
</reference>
<reference evidence="14" key="2">
    <citation type="submission" date="2015-04" db="EMBL/GenBank/DDBJ databases">
        <title>Complete genome sequence of Salinicoccus halodurans strain H3B36, isolated from the Qaidam basin of China.</title>
        <authorList>
            <person name="Ma Y."/>
            <person name="Jiang K."/>
            <person name="Xue Y."/>
        </authorList>
    </citation>
    <scope>NUCLEOTIDE SEQUENCE [LARGE SCALE GENOMIC DNA]</scope>
    <source>
        <strain evidence="14">H3B36</strain>
    </source>
</reference>
<dbReference type="GO" id="GO:0005829">
    <property type="term" value="C:cytosol"/>
    <property type="evidence" value="ECO:0007669"/>
    <property type="project" value="TreeGrafter"/>
</dbReference>
<dbReference type="GO" id="GO:0000156">
    <property type="term" value="F:phosphorelay response regulator activity"/>
    <property type="evidence" value="ECO:0007669"/>
    <property type="project" value="TreeGrafter"/>
</dbReference>
<dbReference type="InterPro" id="IPR011006">
    <property type="entry name" value="CheY-like_superfamily"/>
</dbReference>
<dbReference type="RefSeq" id="WP_046790671.1">
    <property type="nucleotide sequence ID" value="NZ_CP011366.1"/>
</dbReference>
<keyword evidence="14" id="KW-1185">Reference proteome</keyword>
<gene>
    <name evidence="12" type="ORF">AAT16_09950</name>
    <name evidence="13" type="ORF">SAMN05216235_2473</name>
</gene>
<evidence type="ECO:0000259" key="11">
    <source>
        <dbReference type="PROSITE" id="PS51755"/>
    </source>
</evidence>
<name>A0A0F7HKL4_9STAP</name>
<keyword evidence="6 9" id="KW-0238">DNA-binding</keyword>
<protein>
    <submittedName>
        <fullName evidence="13">DNA-binding response regulator, OmpR family, contains REC and winged-helix (WHTH) domain</fullName>
    </submittedName>
    <submittedName>
        <fullName evidence="12">Transcriptional regulator</fullName>
    </submittedName>
</protein>
<dbReference type="PANTHER" id="PTHR48111:SF26">
    <property type="entry name" value="STAGE 0 SPORULATION PROTEIN A HOMOLOG"/>
    <property type="match status" value="1"/>
</dbReference>
<evidence type="ECO:0000256" key="1">
    <source>
        <dbReference type="ARBA" id="ARBA00004496"/>
    </source>
</evidence>
<evidence type="ECO:0000256" key="7">
    <source>
        <dbReference type="ARBA" id="ARBA00023163"/>
    </source>
</evidence>
<dbReference type="PROSITE" id="PS50110">
    <property type="entry name" value="RESPONSE_REGULATORY"/>
    <property type="match status" value="1"/>
</dbReference>
<accession>A0A0F7HKL4</accession>
<dbReference type="Proteomes" id="UP000034029">
    <property type="component" value="Chromosome"/>
</dbReference>
<comment type="subcellular location">
    <subcellularLocation>
        <location evidence="1">Cytoplasm</location>
    </subcellularLocation>
</comment>
<dbReference type="KEGG" id="shv:AAT16_09950"/>
<dbReference type="Gene3D" id="1.10.10.10">
    <property type="entry name" value="Winged helix-like DNA-binding domain superfamily/Winged helix DNA-binding domain"/>
    <property type="match status" value="1"/>
</dbReference>
<reference evidence="13 15" key="3">
    <citation type="submission" date="2016-10" db="EMBL/GenBank/DDBJ databases">
        <authorList>
            <person name="Varghese N."/>
            <person name="Submissions S."/>
        </authorList>
    </citation>
    <scope>NUCLEOTIDE SEQUENCE [LARGE SCALE GENOMIC DNA]</scope>
    <source>
        <strain evidence="13 15">CGMCC 1.6501</strain>
    </source>
</reference>
<dbReference type="InterPro" id="IPR001867">
    <property type="entry name" value="OmpR/PhoB-type_DNA-bd"/>
</dbReference>
<dbReference type="PROSITE" id="PS51755">
    <property type="entry name" value="OMPR_PHOB"/>
    <property type="match status" value="1"/>
</dbReference>
<dbReference type="SMART" id="SM00862">
    <property type="entry name" value="Trans_reg_C"/>
    <property type="match status" value="1"/>
</dbReference>
<evidence type="ECO:0000313" key="14">
    <source>
        <dbReference type="Proteomes" id="UP000034029"/>
    </source>
</evidence>
<evidence type="ECO:0000256" key="2">
    <source>
        <dbReference type="ARBA" id="ARBA00022490"/>
    </source>
</evidence>
<dbReference type="Pfam" id="PF00072">
    <property type="entry name" value="Response_reg"/>
    <property type="match status" value="1"/>
</dbReference>
<dbReference type="GO" id="GO:0032993">
    <property type="term" value="C:protein-DNA complex"/>
    <property type="evidence" value="ECO:0007669"/>
    <property type="project" value="TreeGrafter"/>
</dbReference>
<dbReference type="SUPFAM" id="SSF52172">
    <property type="entry name" value="CheY-like"/>
    <property type="match status" value="1"/>
</dbReference>
<evidence type="ECO:0000313" key="12">
    <source>
        <dbReference type="EMBL" id="AKG74489.1"/>
    </source>
</evidence>
<keyword evidence="2" id="KW-0963">Cytoplasm</keyword>
<dbReference type="SMART" id="SM00448">
    <property type="entry name" value="REC"/>
    <property type="match status" value="1"/>
</dbReference>
<dbReference type="CDD" id="cd17574">
    <property type="entry name" value="REC_OmpR"/>
    <property type="match status" value="1"/>
</dbReference>
<dbReference type="OrthoDB" id="9790442at2"/>
<evidence type="ECO:0000313" key="13">
    <source>
        <dbReference type="EMBL" id="SFK90899.1"/>
    </source>
</evidence>
<proteinExistence type="predicted"/>
<dbReference type="FunFam" id="1.10.10.10:FF:000018">
    <property type="entry name" value="DNA-binding response regulator ResD"/>
    <property type="match status" value="1"/>
</dbReference>